<evidence type="ECO:0000313" key="3">
    <source>
        <dbReference type="EMBL" id="GKV44355.1"/>
    </source>
</evidence>
<evidence type="ECO:0000256" key="1">
    <source>
        <dbReference type="SAM" id="Coils"/>
    </source>
</evidence>
<keyword evidence="1" id="KW-0175">Coiled coil</keyword>
<dbReference type="PANTHER" id="PTHR35021:SF8">
    <property type="entry name" value="FIBER PROTEIN FB17"/>
    <property type="match status" value="1"/>
</dbReference>
<dbReference type="PANTHER" id="PTHR35021">
    <property type="match status" value="1"/>
</dbReference>
<sequence length="357" mass="38050">MSTSDDVGHGVRASGNVINNNGANNSGIGSGGQNYGQGSASNYGTINTGNNHGQGSGSNYITRNTGNTNIGPGAGGINSGIGAGGINSGIFNSEIFSSGSKTAEKSDGRGTESASMNTENSHGVEKGEAKATAATSNLAMRLLKNLNNINEDRDVSLARFGMVPSNDPQVVGKFAVPAMLEKWACHLLKNFPNLTTHSKAKKGLIEDTFLNLCAAMQYMEVTPFAKMNEDFFYLCRDAIDDADSINFEVSPIRAHLLNLAKAYLGKVELGMVGRDTVGNLDEGIEEQGKHVEEMEKSLAKMKELILKLTEGLMSVKAYLESLNQENEYLSSNDMIELCQTCIKIAKTFGDKPGPFQP</sequence>
<proteinExistence type="predicted"/>
<feature type="region of interest" description="Disordered" evidence="2">
    <location>
        <begin position="1"/>
        <end position="33"/>
    </location>
</feature>
<evidence type="ECO:0000256" key="2">
    <source>
        <dbReference type="SAM" id="MobiDB-lite"/>
    </source>
</evidence>
<gene>
    <name evidence="3" type="ORF">SLEP1_g51549</name>
</gene>
<name>A0AAV5M4B2_9ROSI</name>
<accession>A0AAV5M4B2</accession>
<organism evidence="3 4">
    <name type="scientific">Rubroshorea leprosula</name>
    <dbReference type="NCBI Taxonomy" id="152421"/>
    <lineage>
        <taxon>Eukaryota</taxon>
        <taxon>Viridiplantae</taxon>
        <taxon>Streptophyta</taxon>
        <taxon>Embryophyta</taxon>
        <taxon>Tracheophyta</taxon>
        <taxon>Spermatophyta</taxon>
        <taxon>Magnoliopsida</taxon>
        <taxon>eudicotyledons</taxon>
        <taxon>Gunneridae</taxon>
        <taxon>Pentapetalae</taxon>
        <taxon>rosids</taxon>
        <taxon>malvids</taxon>
        <taxon>Malvales</taxon>
        <taxon>Dipterocarpaceae</taxon>
        <taxon>Rubroshorea</taxon>
    </lineage>
</organism>
<feature type="region of interest" description="Disordered" evidence="2">
    <location>
        <begin position="99"/>
        <end position="131"/>
    </location>
</feature>
<comment type="caution">
    <text evidence="3">The sequence shown here is derived from an EMBL/GenBank/DDBJ whole genome shotgun (WGS) entry which is preliminary data.</text>
</comment>
<feature type="compositionally biased region" description="Polar residues" evidence="2">
    <location>
        <begin position="112"/>
        <end position="121"/>
    </location>
</feature>
<keyword evidence="4" id="KW-1185">Reference proteome</keyword>
<feature type="compositionally biased region" description="Low complexity" evidence="2">
    <location>
        <begin position="14"/>
        <end position="27"/>
    </location>
</feature>
<feature type="coiled-coil region" evidence="1">
    <location>
        <begin position="284"/>
        <end position="311"/>
    </location>
</feature>
<protein>
    <submittedName>
        <fullName evidence="3">Uncharacterized protein</fullName>
    </submittedName>
</protein>
<dbReference type="EMBL" id="BPVZ01000180">
    <property type="protein sequence ID" value="GKV44355.1"/>
    <property type="molecule type" value="Genomic_DNA"/>
</dbReference>
<dbReference type="Proteomes" id="UP001054252">
    <property type="component" value="Unassembled WGS sequence"/>
</dbReference>
<reference evidence="3 4" key="1">
    <citation type="journal article" date="2021" name="Commun. Biol.">
        <title>The genome of Shorea leprosula (Dipterocarpaceae) highlights the ecological relevance of drought in aseasonal tropical rainforests.</title>
        <authorList>
            <person name="Ng K.K.S."/>
            <person name="Kobayashi M.J."/>
            <person name="Fawcett J.A."/>
            <person name="Hatakeyama M."/>
            <person name="Paape T."/>
            <person name="Ng C.H."/>
            <person name="Ang C.C."/>
            <person name="Tnah L.H."/>
            <person name="Lee C.T."/>
            <person name="Nishiyama T."/>
            <person name="Sese J."/>
            <person name="O'Brien M.J."/>
            <person name="Copetti D."/>
            <person name="Mohd Noor M.I."/>
            <person name="Ong R.C."/>
            <person name="Putra M."/>
            <person name="Sireger I.Z."/>
            <person name="Indrioko S."/>
            <person name="Kosugi Y."/>
            <person name="Izuno A."/>
            <person name="Isagi Y."/>
            <person name="Lee S.L."/>
            <person name="Shimizu K.K."/>
        </authorList>
    </citation>
    <scope>NUCLEOTIDE SEQUENCE [LARGE SCALE GENOMIC DNA]</scope>
    <source>
        <strain evidence="3">214</strain>
    </source>
</reference>
<dbReference type="AlphaFoldDB" id="A0AAV5M4B2"/>
<evidence type="ECO:0000313" key="4">
    <source>
        <dbReference type="Proteomes" id="UP001054252"/>
    </source>
</evidence>